<sequence length="417" mass="48184">MASKPKFKILTFLWRKNVGAYEVTVWEQDPAAKSSPAPTYIPKGPITMTMPEGMSFKESSMGFCFGSSALDLWMTARSPTYLSILKISTNLDIMSVINVGAREDYFPRDDLIHARDCIVYKYPSPDEMKAKLNNSQKFEDLKVKAEPSLHLDIKYNSTYMIWNKSDQEFQYPGFFYDNIGNRFKFENPFNIENWVKQIPEPQQSNQNLINPAYTYPEFKYIYHAFARGGKDHPCELYLNFLQSQYLPDWTAKKSGIVWKTIQVQTKDTGLPEMTLPLVRMIVIKNKDGFLLYIFLMDQTTPNGIKYFYLRLRNDGSLDTYDTKISFKDLYTIPVQSNDGSDIRLEMLDGRVFCFYPQDWKVTGKSAPIGADGFIRDEWSDFCSWDKRTPMVDSRYFGSVVVPDGLCVTPSENYKSLA</sequence>
<gene>
    <name evidence="1" type="ORF">FBEOM_10842</name>
</gene>
<dbReference type="Proteomes" id="UP000730481">
    <property type="component" value="Unassembled WGS sequence"/>
</dbReference>
<proteinExistence type="predicted"/>
<accession>A0A9P5AAJ1</accession>
<evidence type="ECO:0000313" key="1">
    <source>
        <dbReference type="EMBL" id="KAF4335295.1"/>
    </source>
</evidence>
<dbReference type="AlphaFoldDB" id="A0A9P5AAJ1"/>
<keyword evidence="2" id="KW-1185">Reference proteome</keyword>
<dbReference type="OrthoDB" id="10386643at2759"/>
<evidence type="ECO:0000313" key="2">
    <source>
        <dbReference type="Proteomes" id="UP000730481"/>
    </source>
</evidence>
<protein>
    <submittedName>
        <fullName evidence="1">Uncharacterized protein</fullName>
    </submittedName>
</protein>
<name>A0A9P5AAJ1_9HYPO</name>
<reference evidence="1" key="1">
    <citation type="journal article" date="2017" name="Mycologia">
        <title>Fusarium algeriense, sp. nov., a novel toxigenic crown rot pathogen of durum wheat from Algeria is nested in the Fusarium burgessii species complex.</title>
        <authorList>
            <person name="Laraba I."/>
            <person name="Keddad A."/>
            <person name="Boureghda H."/>
            <person name="Abdallah N."/>
            <person name="Vaughan M.M."/>
            <person name="Proctor R.H."/>
            <person name="Busman M."/>
            <person name="O'Donnell K."/>
        </authorList>
    </citation>
    <scope>NUCLEOTIDE SEQUENCE</scope>
    <source>
        <strain evidence="1">NRRL 25174</strain>
    </source>
</reference>
<dbReference type="EMBL" id="PVQB02000574">
    <property type="protein sequence ID" value="KAF4335295.1"/>
    <property type="molecule type" value="Genomic_DNA"/>
</dbReference>
<organism evidence="1 2">
    <name type="scientific">Fusarium beomiforme</name>
    <dbReference type="NCBI Taxonomy" id="44412"/>
    <lineage>
        <taxon>Eukaryota</taxon>
        <taxon>Fungi</taxon>
        <taxon>Dikarya</taxon>
        <taxon>Ascomycota</taxon>
        <taxon>Pezizomycotina</taxon>
        <taxon>Sordariomycetes</taxon>
        <taxon>Hypocreomycetidae</taxon>
        <taxon>Hypocreales</taxon>
        <taxon>Nectriaceae</taxon>
        <taxon>Fusarium</taxon>
        <taxon>Fusarium burgessii species complex</taxon>
    </lineage>
</organism>
<reference evidence="1" key="2">
    <citation type="submission" date="2020-02" db="EMBL/GenBank/DDBJ databases">
        <title>Identification and distribution of gene clusters putatively required for synthesis of sphingolipid metabolism inhibitors in phylogenetically diverse species of the filamentous fungus Fusarium.</title>
        <authorList>
            <person name="Kim H.-S."/>
            <person name="Busman M."/>
            <person name="Brown D.W."/>
            <person name="Divon H."/>
            <person name="Uhlig S."/>
            <person name="Proctor R.H."/>
        </authorList>
    </citation>
    <scope>NUCLEOTIDE SEQUENCE</scope>
    <source>
        <strain evidence="1">NRRL 25174</strain>
    </source>
</reference>
<comment type="caution">
    <text evidence="1">The sequence shown here is derived from an EMBL/GenBank/DDBJ whole genome shotgun (WGS) entry which is preliminary data.</text>
</comment>